<dbReference type="GO" id="GO:0043176">
    <property type="term" value="F:amine binding"/>
    <property type="evidence" value="ECO:0007669"/>
    <property type="project" value="InterPro"/>
</dbReference>
<dbReference type="SUPFAM" id="SSF50814">
    <property type="entry name" value="Lipocalins"/>
    <property type="match status" value="1"/>
</dbReference>
<dbReference type="EMBL" id="HP429124">
    <property type="protein sequence ID" value="ADN23519.1"/>
    <property type="molecule type" value="mRNA"/>
</dbReference>
<dbReference type="Gene3D" id="2.40.128.20">
    <property type="match status" value="1"/>
</dbReference>
<proteinExistence type="evidence at transcript level"/>
<dbReference type="AlphaFoldDB" id="E2J6T1"/>
<name>E2J6T1_HYARU</name>
<feature type="signal peptide" evidence="1">
    <location>
        <begin position="1"/>
        <end position="17"/>
    </location>
</feature>
<sequence length="233" mass="26552">MKYVLITAAALCVFVSAEEAIAKGEVTGCDTTLRIVDVFNTSERLWLYWQNFTIDNTLSNEEQKNYILPPDFDLSESCTFIKKINISNHDFHFWWRTLVQGDMLQSHYYGEFFSESGNEELGSMNVTDLSKQPTESLDEASSSQATEAEPFETMQLMFTEGPCSVFFVKSLTEDSEIGCQLYLRGDAVSQNPPHNCTEYYNQHCGAKTVIYKGTCRSEVEEAQEELKRLLQKS</sequence>
<evidence type="ECO:0000256" key="1">
    <source>
        <dbReference type="SAM" id="SignalP"/>
    </source>
</evidence>
<organism evidence="2">
    <name type="scientific">Hyalomma rufipes</name>
    <name type="common">Tick</name>
    <name type="synonym">Hyalomma marginatum rufipes</name>
    <dbReference type="NCBI Taxonomy" id="72862"/>
    <lineage>
        <taxon>Eukaryota</taxon>
        <taxon>Metazoa</taxon>
        <taxon>Ecdysozoa</taxon>
        <taxon>Arthropoda</taxon>
        <taxon>Chelicerata</taxon>
        <taxon>Arachnida</taxon>
        <taxon>Acari</taxon>
        <taxon>Parasitiformes</taxon>
        <taxon>Ixodida</taxon>
        <taxon>Ixodoidea</taxon>
        <taxon>Ixodidae</taxon>
        <taxon>Hyalomminae</taxon>
        <taxon>Hyalomma</taxon>
    </lineage>
</organism>
<dbReference type="GO" id="GO:0030682">
    <property type="term" value="P:symbiont-mediated perturbation of host defenses"/>
    <property type="evidence" value="ECO:0007669"/>
    <property type="project" value="InterPro"/>
</dbReference>
<keyword evidence="1" id="KW-0732">Signal</keyword>
<accession>E2J6T1</accession>
<evidence type="ECO:0000313" key="2">
    <source>
        <dbReference type="EMBL" id="ADN23519.1"/>
    </source>
</evidence>
<feature type="chain" id="PRO_5003159831" evidence="1">
    <location>
        <begin position="18"/>
        <end position="233"/>
    </location>
</feature>
<dbReference type="Pfam" id="PF02098">
    <property type="entry name" value="His_binding"/>
    <property type="match status" value="1"/>
</dbReference>
<protein>
    <submittedName>
        <fullName evidence="2">Lipocalin group II group II b</fullName>
    </submittedName>
</protein>
<dbReference type="InterPro" id="IPR002970">
    <property type="entry name" value="Tick_his-bd"/>
</dbReference>
<dbReference type="InterPro" id="IPR012674">
    <property type="entry name" value="Calycin"/>
</dbReference>
<reference evidence="2" key="1">
    <citation type="journal article" date="2011" name="J. Proteomics">
        <title>An insight into the sialotranscriptome and proteome of the coarse bontlegged tick, Hyalomma marginatum rufipes.</title>
        <authorList>
            <person name="Francischetti I.M."/>
            <person name="Anderson J.M."/>
            <person name="Manoukis N."/>
            <person name="Pham V.M."/>
            <person name="Ribeiro J.M."/>
        </authorList>
    </citation>
    <scope>NUCLEOTIDE SEQUENCE</scope>
    <source>
        <tissue evidence="2">Salivary gland</tissue>
    </source>
</reference>